<gene>
    <name evidence="1" type="ORF">PR048_024646</name>
</gene>
<organism evidence="1 2">
    <name type="scientific">Dryococelus australis</name>
    <dbReference type="NCBI Taxonomy" id="614101"/>
    <lineage>
        <taxon>Eukaryota</taxon>
        <taxon>Metazoa</taxon>
        <taxon>Ecdysozoa</taxon>
        <taxon>Arthropoda</taxon>
        <taxon>Hexapoda</taxon>
        <taxon>Insecta</taxon>
        <taxon>Pterygota</taxon>
        <taxon>Neoptera</taxon>
        <taxon>Polyneoptera</taxon>
        <taxon>Phasmatodea</taxon>
        <taxon>Verophasmatodea</taxon>
        <taxon>Anareolatae</taxon>
        <taxon>Phasmatidae</taxon>
        <taxon>Eurycanthinae</taxon>
        <taxon>Dryococelus</taxon>
    </lineage>
</organism>
<proteinExistence type="predicted"/>
<name>A0ABQ9GP58_9NEOP</name>
<protein>
    <submittedName>
        <fullName evidence="1">Uncharacterized protein</fullName>
    </submittedName>
</protein>
<comment type="caution">
    <text evidence="1">The sequence shown here is derived from an EMBL/GenBank/DDBJ whole genome shotgun (WGS) entry which is preliminary data.</text>
</comment>
<accession>A0ABQ9GP58</accession>
<dbReference type="Proteomes" id="UP001159363">
    <property type="component" value="Chromosome 9"/>
</dbReference>
<keyword evidence="2" id="KW-1185">Reference proteome</keyword>
<evidence type="ECO:0000313" key="1">
    <source>
        <dbReference type="EMBL" id="KAJ8873811.1"/>
    </source>
</evidence>
<sequence length="167" mass="18746">MLRLQEHSCTAPTRAAGHERDVHHIVMVCYVELQTNRQPVLATLGEHHEWPILQFGMFTRAVFAPLPSTGCSSVRSSNMMVPFHRRGVRQLLDHVYPDRWIGRAGPVARSPRSPDLNLIGFFLLVHVKVQVYQTPVASAEDLIGKDVCASRNVADIHYICYSVCVSS</sequence>
<dbReference type="PANTHER" id="PTHR47326:SF1">
    <property type="entry name" value="HTH PSQ-TYPE DOMAIN-CONTAINING PROTEIN"/>
    <property type="match status" value="1"/>
</dbReference>
<evidence type="ECO:0000313" key="2">
    <source>
        <dbReference type="Proteomes" id="UP001159363"/>
    </source>
</evidence>
<dbReference type="EMBL" id="JARBHB010000010">
    <property type="protein sequence ID" value="KAJ8873811.1"/>
    <property type="molecule type" value="Genomic_DNA"/>
</dbReference>
<reference evidence="1 2" key="1">
    <citation type="submission" date="2023-02" db="EMBL/GenBank/DDBJ databases">
        <title>LHISI_Scaffold_Assembly.</title>
        <authorList>
            <person name="Stuart O.P."/>
            <person name="Cleave R."/>
            <person name="Magrath M.J.L."/>
            <person name="Mikheyev A.S."/>
        </authorList>
    </citation>
    <scope>NUCLEOTIDE SEQUENCE [LARGE SCALE GENOMIC DNA]</scope>
    <source>
        <strain evidence="1">Daus_M_001</strain>
        <tissue evidence="1">Leg muscle</tissue>
    </source>
</reference>
<dbReference type="PANTHER" id="PTHR47326">
    <property type="entry name" value="TRANSPOSABLE ELEMENT TC3 TRANSPOSASE-LIKE PROTEIN"/>
    <property type="match status" value="1"/>
</dbReference>